<gene>
    <name evidence="4" type="ORF">SAMN05660330_01939</name>
</gene>
<dbReference type="PANTHER" id="PTHR43156:SF2">
    <property type="entry name" value="STAGE II SPORULATION PROTEIN E"/>
    <property type="match status" value="1"/>
</dbReference>
<feature type="transmembrane region" description="Helical" evidence="2">
    <location>
        <begin position="12"/>
        <end position="35"/>
    </location>
</feature>
<evidence type="ECO:0000313" key="4">
    <source>
        <dbReference type="EMBL" id="SDP14873.1"/>
    </source>
</evidence>
<dbReference type="SUPFAM" id="SSF158472">
    <property type="entry name" value="HAMP domain-like"/>
    <property type="match status" value="1"/>
</dbReference>
<keyword evidence="2" id="KW-0472">Membrane</keyword>
<dbReference type="GO" id="GO:0016791">
    <property type="term" value="F:phosphatase activity"/>
    <property type="evidence" value="ECO:0007669"/>
    <property type="project" value="TreeGrafter"/>
</dbReference>
<dbReference type="OrthoDB" id="5427828at2"/>
<proteinExistence type="predicted"/>
<sequence>MEFQPKNLQQRTFIYILLPTFLLLAALSTSGFVFLRGVLLERWGENAIAGLQRAAHMIDMELSEPKKLLGLLQKSSPRETINEDVFEFIFKKLEQLEQVIDVHITWPGEPSPVVQSHRMGQMMSRAGEFRVRHYGVGEPVYDSRLSNRTVSLVSEFIDQNNKVLGRIEVTVAFDPLIEQVTNTPKLAKHKVYIIDQHDNVLGSGGPGFDLEDEYPNRVFGSLSKLENDTLEAIRRMPFGTVFGSGMPPREVSGFYHLAEAPWTMVIVAPGKEALGSIVRFRFFYIMAGVLSILFVLFFIRRILNSYTQRIKMVSDAATRLAGGGFGPPLAVSGRDEVGELTANFNTMSQQLQQRLAMKEAINVAREVQQNLLPHDLFECDGVSVSGVSLYCDETGGDYLDIIRCDDTPRQLSVVVGDVVGHGIGAALLMASVRAFLRCRVAQPGTPERIIGDVNGLICQDTDRTGSFVTLFFLHIDQEENMFHWVRAGHDPAIIYTPSTKKFVELKGKGLALGVDDQYRFECNHLPVSQTTQIILIGSDGAWEVENAEGEQFGKERIKKLLVQYSEWPAAEMLEMMVEKINEFRGTAPQRDDITLAVVKTG</sequence>
<dbReference type="CDD" id="cd06225">
    <property type="entry name" value="HAMP"/>
    <property type="match status" value="1"/>
</dbReference>
<dbReference type="PANTHER" id="PTHR43156">
    <property type="entry name" value="STAGE II SPORULATION PROTEIN E-RELATED"/>
    <property type="match status" value="1"/>
</dbReference>
<keyword evidence="1" id="KW-0378">Hydrolase</keyword>
<dbReference type="GO" id="GO:0016020">
    <property type="term" value="C:membrane"/>
    <property type="evidence" value="ECO:0007669"/>
    <property type="project" value="InterPro"/>
</dbReference>
<evidence type="ECO:0000313" key="5">
    <source>
        <dbReference type="Proteomes" id="UP000199073"/>
    </source>
</evidence>
<evidence type="ECO:0000259" key="3">
    <source>
        <dbReference type="PROSITE" id="PS50885"/>
    </source>
</evidence>
<dbReference type="Gene3D" id="1.10.8.500">
    <property type="entry name" value="HAMP domain in histidine kinase"/>
    <property type="match status" value="1"/>
</dbReference>
<dbReference type="SMART" id="SM00331">
    <property type="entry name" value="PP2C_SIG"/>
    <property type="match status" value="1"/>
</dbReference>
<dbReference type="SUPFAM" id="SSF81606">
    <property type="entry name" value="PP2C-like"/>
    <property type="match status" value="1"/>
</dbReference>
<dbReference type="AlphaFoldDB" id="A0A1H0QBX3"/>
<feature type="domain" description="HAMP" evidence="3">
    <location>
        <begin position="304"/>
        <end position="356"/>
    </location>
</feature>
<dbReference type="Gene3D" id="3.60.40.10">
    <property type="entry name" value="PPM-type phosphatase domain"/>
    <property type="match status" value="1"/>
</dbReference>
<dbReference type="GO" id="GO:0007165">
    <property type="term" value="P:signal transduction"/>
    <property type="evidence" value="ECO:0007669"/>
    <property type="project" value="InterPro"/>
</dbReference>
<reference evidence="4 5" key="1">
    <citation type="submission" date="2016-10" db="EMBL/GenBank/DDBJ databases">
        <authorList>
            <person name="de Groot N.N."/>
        </authorList>
    </citation>
    <scope>NUCLEOTIDE SEQUENCE [LARGE SCALE GENOMIC DNA]</scope>
    <source>
        <strain evidence="4 5">DSM 12130</strain>
    </source>
</reference>
<dbReference type="RefSeq" id="WP_092222235.1">
    <property type="nucleotide sequence ID" value="NZ_FNJI01000011.1"/>
</dbReference>
<dbReference type="STRING" id="91360.SAMN05660330_01939"/>
<dbReference type="SMART" id="SM00304">
    <property type="entry name" value="HAMP"/>
    <property type="match status" value="1"/>
</dbReference>
<dbReference type="Proteomes" id="UP000199073">
    <property type="component" value="Unassembled WGS sequence"/>
</dbReference>
<dbReference type="EMBL" id="FNJI01000011">
    <property type="protein sequence ID" value="SDP14873.1"/>
    <property type="molecule type" value="Genomic_DNA"/>
</dbReference>
<dbReference type="InterPro" id="IPR001932">
    <property type="entry name" value="PPM-type_phosphatase-like_dom"/>
</dbReference>
<dbReference type="InterPro" id="IPR052016">
    <property type="entry name" value="Bact_Sigma-Reg"/>
</dbReference>
<dbReference type="InterPro" id="IPR036457">
    <property type="entry name" value="PPM-type-like_dom_sf"/>
</dbReference>
<dbReference type="Pfam" id="PF07228">
    <property type="entry name" value="SpoIIE"/>
    <property type="match status" value="1"/>
</dbReference>
<organism evidence="4 5">
    <name type="scientific">Desulforhopalus singaporensis</name>
    <dbReference type="NCBI Taxonomy" id="91360"/>
    <lineage>
        <taxon>Bacteria</taxon>
        <taxon>Pseudomonadati</taxon>
        <taxon>Thermodesulfobacteriota</taxon>
        <taxon>Desulfobulbia</taxon>
        <taxon>Desulfobulbales</taxon>
        <taxon>Desulfocapsaceae</taxon>
        <taxon>Desulforhopalus</taxon>
    </lineage>
</organism>
<accession>A0A1H0QBX3</accession>
<dbReference type="Pfam" id="PF00672">
    <property type="entry name" value="HAMP"/>
    <property type="match status" value="1"/>
</dbReference>
<evidence type="ECO:0000256" key="1">
    <source>
        <dbReference type="ARBA" id="ARBA00022801"/>
    </source>
</evidence>
<evidence type="ECO:0000256" key="2">
    <source>
        <dbReference type="SAM" id="Phobius"/>
    </source>
</evidence>
<dbReference type="InterPro" id="IPR003660">
    <property type="entry name" value="HAMP_dom"/>
</dbReference>
<protein>
    <submittedName>
        <fullName evidence="4">Sigma-B regulation protein RsbU (Phosphoserine phosphatase)</fullName>
    </submittedName>
</protein>
<keyword evidence="5" id="KW-1185">Reference proteome</keyword>
<feature type="transmembrane region" description="Helical" evidence="2">
    <location>
        <begin position="282"/>
        <end position="303"/>
    </location>
</feature>
<keyword evidence="2" id="KW-0812">Transmembrane</keyword>
<name>A0A1H0QBX3_9BACT</name>
<keyword evidence="2" id="KW-1133">Transmembrane helix</keyword>
<dbReference type="PROSITE" id="PS50885">
    <property type="entry name" value="HAMP"/>
    <property type="match status" value="1"/>
</dbReference>